<evidence type="ECO:0000313" key="4">
    <source>
        <dbReference type="Proteomes" id="UP000198432"/>
    </source>
</evidence>
<dbReference type="SUPFAM" id="SSF110395">
    <property type="entry name" value="CutC-like"/>
    <property type="match status" value="1"/>
</dbReference>
<dbReference type="AlphaFoldDB" id="A0A239G1U1"/>
<dbReference type="InterPro" id="IPR005627">
    <property type="entry name" value="CutC-like"/>
</dbReference>
<dbReference type="InterPro" id="IPR036822">
    <property type="entry name" value="CutC-like_dom_sf"/>
</dbReference>
<evidence type="ECO:0000256" key="1">
    <source>
        <dbReference type="ARBA" id="ARBA00007768"/>
    </source>
</evidence>
<dbReference type="HAMAP" id="MF_00795">
    <property type="entry name" value="CutC"/>
    <property type="match status" value="1"/>
</dbReference>
<comment type="similarity">
    <text evidence="1 2">Belongs to the CutC family.</text>
</comment>
<proteinExistence type="inferred from homology"/>
<dbReference type="Proteomes" id="UP000198432">
    <property type="component" value="Unassembled WGS sequence"/>
</dbReference>
<dbReference type="EMBL" id="FZOQ01000010">
    <property type="protein sequence ID" value="SNS63121.1"/>
    <property type="molecule type" value="Genomic_DNA"/>
</dbReference>
<dbReference type="RefSeq" id="WP_089319447.1">
    <property type="nucleotide sequence ID" value="NZ_FZOQ01000010.1"/>
</dbReference>
<evidence type="ECO:0000256" key="2">
    <source>
        <dbReference type="HAMAP-Rule" id="MF_00795"/>
    </source>
</evidence>
<dbReference type="PANTHER" id="PTHR12598">
    <property type="entry name" value="COPPER HOMEOSTASIS PROTEIN CUTC"/>
    <property type="match status" value="1"/>
</dbReference>
<sequence length="269" mass="29258">MQKASYSSKGQGGALEICVESVRSALAAEQGGAQRVELCDSLVEGGTTPSAGLIEVTRKNISIGLHVLIRPRRGDFLYSDLEFEILKHDIAMAKRLGADGVVLGMLKEDGEVDTERMQELMVLARPLSVTFHRAFDLTPDPFKALNDLICLKVDRLLTSGQEQTALQGTALIRALVEKAGDKLVIMPGSGINAGNVYEIISKTGVKEVHASARKKVDGTMRFRKNYPPMSSVGQLSEFEFLVTDEEQVKAMREALEKSNAPIADKPARS</sequence>
<comment type="caution">
    <text evidence="2">Once thought to be involved in copper homeostasis, experiments in E.coli have shown this is not the case.</text>
</comment>
<dbReference type="Pfam" id="PF03932">
    <property type="entry name" value="CutC"/>
    <property type="match status" value="1"/>
</dbReference>
<protein>
    <recommendedName>
        <fullName evidence="2">PF03932 family protein CutC</fullName>
    </recommendedName>
</protein>
<evidence type="ECO:0000313" key="3">
    <source>
        <dbReference type="EMBL" id="SNS63121.1"/>
    </source>
</evidence>
<keyword evidence="2" id="KW-0963">Cytoplasm</keyword>
<organism evidence="3 4">
    <name type="scientific">Pontibacter ummariensis</name>
    <dbReference type="NCBI Taxonomy" id="1610492"/>
    <lineage>
        <taxon>Bacteria</taxon>
        <taxon>Pseudomonadati</taxon>
        <taxon>Bacteroidota</taxon>
        <taxon>Cytophagia</taxon>
        <taxon>Cytophagales</taxon>
        <taxon>Hymenobacteraceae</taxon>
        <taxon>Pontibacter</taxon>
    </lineage>
</organism>
<dbReference type="GO" id="GO:0005737">
    <property type="term" value="C:cytoplasm"/>
    <property type="evidence" value="ECO:0007669"/>
    <property type="project" value="UniProtKB-SubCell"/>
</dbReference>
<reference evidence="4" key="1">
    <citation type="submission" date="2017-06" db="EMBL/GenBank/DDBJ databases">
        <authorList>
            <person name="Varghese N."/>
            <person name="Submissions S."/>
        </authorList>
    </citation>
    <scope>NUCLEOTIDE SEQUENCE [LARGE SCALE GENOMIC DNA]</scope>
    <source>
        <strain evidence="4">NKM1</strain>
    </source>
</reference>
<comment type="subcellular location">
    <subcellularLocation>
        <location evidence="2">Cytoplasm</location>
    </subcellularLocation>
</comment>
<dbReference type="GO" id="GO:0005507">
    <property type="term" value="F:copper ion binding"/>
    <property type="evidence" value="ECO:0007669"/>
    <property type="project" value="TreeGrafter"/>
</dbReference>
<dbReference type="FunFam" id="3.20.20.380:FF:000001">
    <property type="entry name" value="Copper homeostasis protein CutC"/>
    <property type="match status" value="1"/>
</dbReference>
<keyword evidence="4" id="KW-1185">Reference proteome</keyword>
<name>A0A239G1U1_9BACT</name>
<dbReference type="Gene3D" id="3.20.20.380">
    <property type="entry name" value="Copper homeostasis (CutC) domain"/>
    <property type="match status" value="1"/>
</dbReference>
<accession>A0A239G1U1</accession>
<gene>
    <name evidence="2" type="primary">cutC</name>
    <name evidence="3" type="ORF">SAMN06296052_11025</name>
</gene>
<dbReference type="PANTHER" id="PTHR12598:SF0">
    <property type="entry name" value="COPPER HOMEOSTASIS PROTEIN CUTC HOMOLOG"/>
    <property type="match status" value="1"/>
</dbReference>
<dbReference type="OrthoDB" id="9815677at2"/>